<reference evidence="4" key="1">
    <citation type="submission" date="2013-08" db="EMBL/GenBank/DDBJ databases">
        <title>Gene expansion shapes genome architecture in the human pathogen Lichtheimia corymbifera: an evolutionary genomics analysis in the ancient terrestrial Mucorales (Mucoromycotina).</title>
        <authorList>
            <person name="Schwartze V.U."/>
            <person name="Winter S."/>
            <person name="Shelest E."/>
            <person name="Marcet-Houben M."/>
            <person name="Horn F."/>
            <person name="Wehner S."/>
            <person name="Hoffmann K."/>
            <person name="Riege K."/>
            <person name="Sammeth M."/>
            <person name="Nowrousian M."/>
            <person name="Valiante V."/>
            <person name="Linde J."/>
            <person name="Jacobsen I.D."/>
            <person name="Marz M."/>
            <person name="Brakhage A.A."/>
            <person name="Gabaldon T."/>
            <person name="Bocker S."/>
            <person name="Voigt K."/>
        </authorList>
    </citation>
    <scope>NUCLEOTIDE SEQUENCE [LARGE SCALE GENOMIC DNA]</scope>
    <source>
        <strain evidence="4">FSU 9682</strain>
    </source>
</reference>
<accession>A0A068S0I2</accession>
<dbReference type="NCBIfam" id="TIGR00002">
    <property type="entry name" value="S16"/>
    <property type="match status" value="1"/>
</dbReference>
<dbReference type="Gene3D" id="3.30.1320.10">
    <property type="match status" value="1"/>
</dbReference>
<proteinExistence type="inferred from homology"/>
<dbReference type="Pfam" id="PF00886">
    <property type="entry name" value="Ribosomal_S16"/>
    <property type="match status" value="1"/>
</dbReference>
<dbReference type="PANTHER" id="PTHR12919:SF20">
    <property type="entry name" value="SMALL RIBOSOMAL SUBUNIT PROTEIN BS16M"/>
    <property type="match status" value="1"/>
</dbReference>
<gene>
    <name evidence="4" type="ORF">LCOR_06512.1</name>
</gene>
<evidence type="ECO:0000256" key="1">
    <source>
        <dbReference type="ARBA" id="ARBA00006668"/>
    </source>
</evidence>
<protein>
    <submittedName>
        <fullName evidence="4">30s ribosomal protein s16</fullName>
    </submittedName>
</protein>
<evidence type="ECO:0000313" key="5">
    <source>
        <dbReference type="Proteomes" id="UP000027586"/>
    </source>
</evidence>
<comment type="similarity">
    <text evidence="1">Belongs to the bacterial ribosomal protein bS16 family.</text>
</comment>
<organism evidence="4 5">
    <name type="scientific">Lichtheimia corymbifera JMRC:FSU:9682</name>
    <dbReference type="NCBI Taxonomy" id="1263082"/>
    <lineage>
        <taxon>Eukaryota</taxon>
        <taxon>Fungi</taxon>
        <taxon>Fungi incertae sedis</taxon>
        <taxon>Mucoromycota</taxon>
        <taxon>Mucoromycotina</taxon>
        <taxon>Mucoromycetes</taxon>
        <taxon>Mucorales</taxon>
        <taxon>Lichtheimiaceae</taxon>
        <taxon>Lichtheimia</taxon>
    </lineage>
</organism>
<sequence length="104" mass="11853">MVVRIRLARFGRRNLPFYHIVVANARTARNSKPIEKIGTYNPIPDETGNKMINLNFDRAKYWLTVGAQPSETVEKLLVKADLIPQPPKPWMKEAAKRFESSSSA</sequence>
<dbReference type="PROSITE" id="PS00732">
    <property type="entry name" value="RIBOSOMAL_S16"/>
    <property type="match status" value="1"/>
</dbReference>
<comment type="caution">
    <text evidence="4">The sequence shown here is derived from an EMBL/GenBank/DDBJ whole genome shotgun (WGS) entry which is preliminary data.</text>
</comment>
<evidence type="ECO:0000256" key="2">
    <source>
        <dbReference type="ARBA" id="ARBA00022980"/>
    </source>
</evidence>
<dbReference type="AlphaFoldDB" id="A0A068S0I2"/>
<name>A0A068S0I2_9FUNG</name>
<dbReference type="VEuPathDB" id="FungiDB:LCOR_06512.1"/>
<keyword evidence="3" id="KW-0687">Ribonucleoprotein</keyword>
<keyword evidence="5" id="KW-1185">Reference proteome</keyword>
<dbReference type="HAMAP" id="MF_00385">
    <property type="entry name" value="Ribosomal_bS16"/>
    <property type="match status" value="1"/>
</dbReference>
<dbReference type="PANTHER" id="PTHR12919">
    <property type="entry name" value="30S RIBOSOMAL PROTEIN S16"/>
    <property type="match status" value="1"/>
</dbReference>
<dbReference type="GO" id="GO:0032543">
    <property type="term" value="P:mitochondrial translation"/>
    <property type="evidence" value="ECO:0007669"/>
    <property type="project" value="TreeGrafter"/>
</dbReference>
<keyword evidence="2 4" id="KW-0689">Ribosomal protein</keyword>
<dbReference type="Proteomes" id="UP000027586">
    <property type="component" value="Unassembled WGS sequence"/>
</dbReference>
<dbReference type="GO" id="GO:0005763">
    <property type="term" value="C:mitochondrial small ribosomal subunit"/>
    <property type="evidence" value="ECO:0007669"/>
    <property type="project" value="EnsemblFungi"/>
</dbReference>
<evidence type="ECO:0000256" key="3">
    <source>
        <dbReference type="ARBA" id="ARBA00023274"/>
    </source>
</evidence>
<dbReference type="InterPro" id="IPR023803">
    <property type="entry name" value="Ribosomal_bS16_dom_sf"/>
</dbReference>
<dbReference type="SUPFAM" id="SSF54565">
    <property type="entry name" value="Ribosomal protein S16"/>
    <property type="match status" value="1"/>
</dbReference>
<dbReference type="STRING" id="1263082.A0A068S0I2"/>
<evidence type="ECO:0000313" key="4">
    <source>
        <dbReference type="EMBL" id="CDH55367.1"/>
    </source>
</evidence>
<dbReference type="GO" id="GO:0003735">
    <property type="term" value="F:structural constituent of ribosome"/>
    <property type="evidence" value="ECO:0007669"/>
    <property type="project" value="EnsemblFungi"/>
</dbReference>
<dbReference type="InterPro" id="IPR020592">
    <property type="entry name" value="Ribosomal_bS16_CS"/>
</dbReference>
<dbReference type="InterPro" id="IPR000307">
    <property type="entry name" value="Ribosomal_bS16"/>
</dbReference>
<dbReference type="EMBL" id="CBTN010000029">
    <property type="protein sequence ID" value="CDH55367.1"/>
    <property type="molecule type" value="Genomic_DNA"/>
</dbReference>
<dbReference type="OrthoDB" id="407221at2759"/>